<feature type="non-terminal residue" evidence="2">
    <location>
        <position position="99"/>
    </location>
</feature>
<feature type="region of interest" description="Disordered" evidence="1">
    <location>
        <begin position="79"/>
        <end position="99"/>
    </location>
</feature>
<dbReference type="Proteomes" id="UP000837857">
    <property type="component" value="Chromosome 1"/>
</dbReference>
<keyword evidence="3" id="KW-1185">Reference proteome</keyword>
<evidence type="ECO:0000313" key="2">
    <source>
        <dbReference type="EMBL" id="CAH2035918.1"/>
    </source>
</evidence>
<accession>A0ABN8HLI5</accession>
<reference evidence="2" key="1">
    <citation type="submission" date="2022-03" db="EMBL/GenBank/DDBJ databases">
        <authorList>
            <person name="Martin H S."/>
        </authorList>
    </citation>
    <scope>NUCLEOTIDE SEQUENCE</scope>
</reference>
<protein>
    <submittedName>
        <fullName evidence="2">Uncharacterized protein</fullName>
    </submittedName>
</protein>
<evidence type="ECO:0000313" key="3">
    <source>
        <dbReference type="Proteomes" id="UP000837857"/>
    </source>
</evidence>
<name>A0ABN8HLI5_9NEOP</name>
<gene>
    <name evidence="2" type="ORF">IPOD504_LOCUS759</name>
</gene>
<organism evidence="2 3">
    <name type="scientific">Iphiclides podalirius</name>
    <name type="common">scarce swallowtail</name>
    <dbReference type="NCBI Taxonomy" id="110791"/>
    <lineage>
        <taxon>Eukaryota</taxon>
        <taxon>Metazoa</taxon>
        <taxon>Ecdysozoa</taxon>
        <taxon>Arthropoda</taxon>
        <taxon>Hexapoda</taxon>
        <taxon>Insecta</taxon>
        <taxon>Pterygota</taxon>
        <taxon>Neoptera</taxon>
        <taxon>Endopterygota</taxon>
        <taxon>Lepidoptera</taxon>
        <taxon>Glossata</taxon>
        <taxon>Ditrysia</taxon>
        <taxon>Papilionoidea</taxon>
        <taxon>Papilionidae</taxon>
        <taxon>Papilioninae</taxon>
        <taxon>Iphiclides</taxon>
    </lineage>
</organism>
<evidence type="ECO:0000256" key="1">
    <source>
        <dbReference type="SAM" id="MobiDB-lite"/>
    </source>
</evidence>
<dbReference type="EMBL" id="OW152813">
    <property type="protein sequence ID" value="CAH2035918.1"/>
    <property type="molecule type" value="Genomic_DNA"/>
</dbReference>
<sequence length="99" mass="10378">MIHFLLLHHEDAHRPTLCTHCRTTGVMNAPSVAPEQAHELEATHRAPLRNASFAAPRANSANAAGIVCTVGVNTMPNATHRAAGSGGPVRGALTPSRPM</sequence>
<proteinExistence type="predicted"/>